<keyword evidence="2" id="KW-1185">Reference proteome</keyword>
<organism evidence="1 2">
    <name type="scientific">Euplotes crassus</name>
    <dbReference type="NCBI Taxonomy" id="5936"/>
    <lineage>
        <taxon>Eukaryota</taxon>
        <taxon>Sar</taxon>
        <taxon>Alveolata</taxon>
        <taxon>Ciliophora</taxon>
        <taxon>Intramacronucleata</taxon>
        <taxon>Spirotrichea</taxon>
        <taxon>Hypotrichia</taxon>
        <taxon>Euplotida</taxon>
        <taxon>Euplotidae</taxon>
        <taxon>Moneuplotes</taxon>
    </lineage>
</organism>
<proteinExistence type="predicted"/>
<accession>A0AAD1XW07</accession>
<name>A0AAD1XW07_EUPCR</name>
<comment type="caution">
    <text evidence="1">The sequence shown here is derived from an EMBL/GenBank/DDBJ whole genome shotgun (WGS) entry which is preliminary data.</text>
</comment>
<sequence>MESEIEAQDFLLEQHITSCLTLHHTTLSLLEDLTHSTLHKHTPSSDSDSLTLTSTSLSKAICKTLRKRLQVMGTGRDLRLEVDGNEKEFEWVVKGVSGVLGDLEVGFGGRRVRRRWVLGVVRVVGGVTGLVVVEKAVLGMKEVLEILVSCVYASGVVFLNCKICSGGVKMPLRRESNMRSLEFCNCSFLQNGYSPDLLSSHICLLQSILVTTWLKKLKKIKFASCELPGELSSDLLNKIYQRGICFRNFRR</sequence>
<dbReference type="Proteomes" id="UP001295684">
    <property type="component" value="Unassembled WGS sequence"/>
</dbReference>
<protein>
    <submittedName>
        <fullName evidence="1">Uncharacterized protein</fullName>
    </submittedName>
</protein>
<reference evidence="1" key="1">
    <citation type="submission" date="2023-07" db="EMBL/GenBank/DDBJ databases">
        <authorList>
            <consortium name="AG Swart"/>
            <person name="Singh M."/>
            <person name="Singh A."/>
            <person name="Seah K."/>
            <person name="Emmerich C."/>
        </authorList>
    </citation>
    <scope>NUCLEOTIDE SEQUENCE</scope>
    <source>
        <strain evidence="1">DP1</strain>
    </source>
</reference>
<evidence type="ECO:0000313" key="1">
    <source>
        <dbReference type="EMBL" id="CAI2379591.1"/>
    </source>
</evidence>
<evidence type="ECO:0000313" key="2">
    <source>
        <dbReference type="Proteomes" id="UP001295684"/>
    </source>
</evidence>
<gene>
    <name evidence="1" type="ORF">ECRASSUSDP1_LOCUS21003</name>
</gene>
<dbReference type="AlphaFoldDB" id="A0AAD1XW07"/>
<dbReference type="EMBL" id="CAMPGE010021448">
    <property type="protein sequence ID" value="CAI2379591.1"/>
    <property type="molecule type" value="Genomic_DNA"/>
</dbReference>